<dbReference type="InterPro" id="IPR009057">
    <property type="entry name" value="Homeodomain-like_sf"/>
</dbReference>
<evidence type="ECO:0000313" key="6">
    <source>
        <dbReference type="EMBL" id="MBB4966461.1"/>
    </source>
</evidence>
<dbReference type="GO" id="GO:0003700">
    <property type="term" value="F:DNA-binding transcription factor activity"/>
    <property type="evidence" value="ECO:0007669"/>
    <property type="project" value="TreeGrafter"/>
</dbReference>
<evidence type="ECO:0000256" key="1">
    <source>
        <dbReference type="ARBA" id="ARBA00023015"/>
    </source>
</evidence>
<dbReference type="InterPro" id="IPR036271">
    <property type="entry name" value="Tet_transcr_reg_TetR-rel_C_sf"/>
</dbReference>
<organism evidence="6 7">
    <name type="scientific">Saccharothrix violaceirubra</name>
    <dbReference type="NCBI Taxonomy" id="413306"/>
    <lineage>
        <taxon>Bacteria</taxon>
        <taxon>Bacillati</taxon>
        <taxon>Actinomycetota</taxon>
        <taxon>Actinomycetes</taxon>
        <taxon>Pseudonocardiales</taxon>
        <taxon>Pseudonocardiaceae</taxon>
        <taxon>Saccharothrix</taxon>
    </lineage>
</organism>
<keyword evidence="3" id="KW-0804">Transcription</keyword>
<dbReference type="InterPro" id="IPR050109">
    <property type="entry name" value="HTH-type_TetR-like_transc_reg"/>
</dbReference>
<gene>
    <name evidence="6" type="ORF">F4559_003820</name>
</gene>
<evidence type="ECO:0000259" key="5">
    <source>
        <dbReference type="PROSITE" id="PS50977"/>
    </source>
</evidence>
<evidence type="ECO:0000256" key="2">
    <source>
        <dbReference type="ARBA" id="ARBA00023125"/>
    </source>
</evidence>
<dbReference type="PANTHER" id="PTHR30055">
    <property type="entry name" value="HTH-TYPE TRANSCRIPTIONAL REGULATOR RUTR"/>
    <property type="match status" value="1"/>
</dbReference>
<dbReference type="PROSITE" id="PS50977">
    <property type="entry name" value="HTH_TETR_2"/>
    <property type="match status" value="1"/>
</dbReference>
<feature type="DNA-binding region" description="H-T-H motif" evidence="4">
    <location>
        <begin position="27"/>
        <end position="46"/>
    </location>
</feature>
<name>A0A7W7T558_9PSEU</name>
<keyword evidence="7" id="KW-1185">Reference proteome</keyword>
<keyword evidence="2 4" id="KW-0238">DNA-binding</keyword>
<dbReference type="SUPFAM" id="SSF48498">
    <property type="entry name" value="Tetracyclin repressor-like, C-terminal domain"/>
    <property type="match status" value="1"/>
</dbReference>
<dbReference type="SUPFAM" id="SSF46689">
    <property type="entry name" value="Homeodomain-like"/>
    <property type="match status" value="1"/>
</dbReference>
<evidence type="ECO:0000256" key="4">
    <source>
        <dbReference type="PROSITE-ProRule" id="PRU00335"/>
    </source>
</evidence>
<protein>
    <submittedName>
        <fullName evidence="6">AcrR family transcriptional regulator</fullName>
    </submittedName>
</protein>
<keyword evidence="1" id="KW-0805">Transcription regulation</keyword>
<evidence type="ECO:0000256" key="3">
    <source>
        <dbReference type="ARBA" id="ARBA00023163"/>
    </source>
</evidence>
<comment type="caution">
    <text evidence="6">The sequence shown here is derived from an EMBL/GenBank/DDBJ whole genome shotgun (WGS) entry which is preliminary data.</text>
</comment>
<dbReference type="PANTHER" id="PTHR30055:SF234">
    <property type="entry name" value="HTH-TYPE TRANSCRIPTIONAL REGULATOR BETI"/>
    <property type="match status" value="1"/>
</dbReference>
<dbReference type="RefSeq" id="WP_184670454.1">
    <property type="nucleotide sequence ID" value="NZ_BAABAI010000024.1"/>
</dbReference>
<dbReference type="PRINTS" id="PR00455">
    <property type="entry name" value="HTHTETR"/>
</dbReference>
<feature type="domain" description="HTH tetR-type" evidence="5">
    <location>
        <begin position="4"/>
        <end position="64"/>
    </location>
</feature>
<dbReference type="AlphaFoldDB" id="A0A7W7T558"/>
<dbReference type="GO" id="GO:0000976">
    <property type="term" value="F:transcription cis-regulatory region binding"/>
    <property type="evidence" value="ECO:0007669"/>
    <property type="project" value="TreeGrafter"/>
</dbReference>
<dbReference type="Pfam" id="PF00440">
    <property type="entry name" value="TetR_N"/>
    <property type="match status" value="1"/>
</dbReference>
<dbReference type="InterPro" id="IPR001647">
    <property type="entry name" value="HTH_TetR"/>
</dbReference>
<dbReference type="Proteomes" id="UP000542674">
    <property type="component" value="Unassembled WGS sequence"/>
</dbReference>
<proteinExistence type="predicted"/>
<dbReference type="EMBL" id="JACHJS010000001">
    <property type="protein sequence ID" value="MBB4966461.1"/>
    <property type="molecule type" value="Genomic_DNA"/>
</dbReference>
<sequence length="190" mass="20154">MGRPSQKEGILAAALGCFAELGYDATRVKHIAVRAGVAESALYRHYPGKEAIAHELYADHLGRYSAALEAIAGDGVDPVSQLGAVVDEVLAAYRRQPEAFTFTLLNTASVPLSLPPGTRFPLEIVEDVIRRGQRAGVVRAGAPNLLAAIFFGCLLRPLIVATLSPALDLVDTRHDAVLRDAALSAVTRSS</sequence>
<dbReference type="Gene3D" id="1.10.357.10">
    <property type="entry name" value="Tetracycline Repressor, domain 2"/>
    <property type="match status" value="1"/>
</dbReference>
<accession>A0A7W7T558</accession>
<reference evidence="6 7" key="1">
    <citation type="submission" date="2020-08" db="EMBL/GenBank/DDBJ databases">
        <title>Sequencing the genomes of 1000 actinobacteria strains.</title>
        <authorList>
            <person name="Klenk H.-P."/>
        </authorList>
    </citation>
    <scope>NUCLEOTIDE SEQUENCE [LARGE SCALE GENOMIC DNA]</scope>
    <source>
        <strain evidence="6 7">DSM 45084</strain>
    </source>
</reference>
<evidence type="ECO:0000313" key="7">
    <source>
        <dbReference type="Proteomes" id="UP000542674"/>
    </source>
</evidence>